<sequence length="209" mass="23244">MSIIEKFDRLARGYSAHDYADPARYAARRTDVMLATGPAVPDGATVLDLACGDANMAEPLLARGYRYIGVDGSGEMIAEAGRRLGDRVTLIHELIDRYTPSGPVDVTVCLRAFYYPSDRVAFFRDVAAYTRCKFVFDFDPRVYPRAEIERDLRAAGFAEIVLQPFFLPQRVSVPAPLRAALTLLERCGPLARLALRVRGIWFCAAVPPR</sequence>
<evidence type="ECO:0000313" key="2">
    <source>
        <dbReference type="EMBL" id="CAB4709406.1"/>
    </source>
</evidence>
<organism evidence="2">
    <name type="scientific">freshwater metagenome</name>
    <dbReference type="NCBI Taxonomy" id="449393"/>
    <lineage>
        <taxon>unclassified sequences</taxon>
        <taxon>metagenomes</taxon>
        <taxon>ecological metagenomes</taxon>
    </lineage>
</organism>
<reference evidence="2" key="1">
    <citation type="submission" date="2020-05" db="EMBL/GenBank/DDBJ databases">
        <authorList>
            <person name="Chiriac C."/>
            <person name="Salcher M."/>
            <person name="Ghai R."/>
            <person name="Kavagutti S V."/>
        </authorList>
    </citation>
    <scope>NUCLEOTIDE SEQUENCE</scope>
</reference>
<dbReference type="InterPro" id="IPR029063">
    <property type="entry name" value="SAM-dependent_MTases_sf"/>
</dbReference>
<feature type="domain" description="Methyltransferase" evidence="1">
    <location>
        <begin position="46"/>
        <end position="129"/>
    </location>
</feature>
<dbReference type="EMBL" id="CAEZXP010000009">
    <property type="protein sequence ID" value="CAB4709406.1"/>
    <property type="molecule type" value="Genomic_DNA"/>
</dbReference>
<dbReference type="Pfam" id="PF13649">
    <property type="entry name" value="Methyltransf_25"/>
    <property type="match status" value="1"/>
</dbReference>
<dbReference type="AlphaFoldDB" id="A0A6J6QF46"/>
<gene>
    <name evidence="2" type="ORF">UFOPK2399_01901</name>
</gene>
<evidence type="ECO:0000259" key="1">
    <source>
        <dbReference type="Pfam" id="PF13649"/>
    </source>
</evidence>
<dbReference type="CDD" id="cd02440">
    <property type="entry name" value="AdoMet_MTases"/>
    <property type="match status" value="1"/>
</dbReference>
<dbReference type="SUPFAM" id="SSF53335">
    <property type="entry name" value="S-adenosyl-L-methionine-dependent methyltransferases"/>
    <property type="match status" value="1"/>
</dbReference>
<proteinExistence type="predicted"/>
<dbReference type="Gene3D" id="3.40.50.150">
    <property type="entry name" value="Vaccinia Virus protein VP39"/>
    <property type="match status" value="1"/>
</dbReference>
<dbReference type="InterPro" id="IPR041698">
    <property type="entry name" value="Methyltransf_25"/>
</dbReference>
<accession>A0A6J6QF46</accession>
<name>A0A6J6QF46_9ZZZZ</name>
<protein>
    <submittedName>
        <fullName evidence="2">Unannotated protein</fullName>
    </submittedName>
</protein>